<dbReference type="AlphaFoldDB" id="A0ABD3F734"/>
<comment type="caution">
    <text evidence="1">The sequence shown here is derived from an EMBL/GenBank/DDBJ whole genome shotgun (WGS) entry which is preliminary data.</text>
</comment>
<keyword evidence="2" id="KW-1185">Reference proteome</keyword>
<evidence type="ECO:0000313" key="1">
    <source>
        <dbReference type="EMBL" id="KAL3662084.1"/>
    </source>
</evidence>
<sequence>MANAVSFTAQIEESVAEIAPVLETVRLKKIRNVAPESKVRVLRADVCQAAQTASNLSVGLGTRLNVMRERVRGLEEAFVASQPSHQP</sequence>
<proteinExistence type="predicted"/>
<organism evidence="1 2">
    <name type="scientific">Phytophthora oleae</name>
    <dbReference type="NCBI Taxonomy" id="2107226"/>
    <lineage>
        <taxon>Eukaryota</taxon>
        <taxon>Sar</taxon>
        <taxon>Stramenopiles</taxon>
        <taxon>Oomycota</taxon>
        <taxon>Peronosporomycetes</taxon>
        <taxon>Peronosporales</taxon>
        <taxon>Peronosporaceae</taxon>
        <taxon>Phytophthora</taxon>
    </lineage>
</organism>
<name>A0ABD3F734_9STRA</name>
<dbReference type="Proteomes" id="UP001632037">
    <property type="component" value="Unassembled WGS sequence"/>
</dbReference>
<evidence type="ECO:0000313" key="2">
    <source>
        <dbReference type="Proteomes" id="UP001632037"/>
    </source>
</evidence>
<reference evidence="1 2" key="1">
    <citation type="submission" date="2024-09" db="EMBL/GenBank/DDBJ databases">
        <title>Genome sequencing and assembly of Phytophthora oleae, isolate VK10A, causative agent of rot of olive drupes.</title>
        <authorList>
            <person name="Conti Taguali S."/>
            <person name="Riolo M."/>
            <person name="La Spada F."/>
            <person name="Cacciola S.O."/>
            <person name="Dionisio G."/>
        </authorList>
    </citation>
    <scope>NUCLEOTIDE SEQUENCE [LARGE SCALE GENOMIC DNA]</scope>
    <source>
        <strain evidence="1 2">VK10A</strain>
    </source>
</reference>
<accession>A0ABD3F734</accession>
<gene>
    <name evidence="1" type="ORF">V7S43_012889</name>
</gene>
<dbReference type="EMBL" id="JBIMZQ010000033">
    <property type="protein sequence ID" value="KAL3662084.1"/>
    <property type="molecule type" value="Genomic_DNA"/>
</dbReference>
<protein>
    <submittedName>
        <fullName evidence="1">Uncharacterized protein</fullName>
    </submittedName>
</protein>